<dbReference type="InterPro" id="IPR003593">
    <property type="entry name" value="AAA+_ATPase"/>
</dbReference>
<feature type="transmembrane region" description="Helical" evidence="8">
    <location>
        <begin position="20"/>
        <end position="42"/>
    </location>
</feature>
<sequence>MPIHDREAPAGVPGLLSWPIAGAAVFSGIINILGFTAPLFMLEVYDRAIPSGSVPTLVALMLLAGGLYAFSGLLDIVRGRTMNRIAGTLDAKLTQRVFTVIVGSPLRLRDGGDALKPAQEADQVRAFLAGPGPAALFDLPWMPVYLCVCFLLHPLIGWLAAGAMIVLAGLTILTDWQTRSLTRQAAAAVARRNRYGEAAHANAEAMAAMGMTSRAAARWDEAHWRFTTIQRQIGDIAGLTSGMSKTVRYMVQSGSLALGAFLVIQGDMSAGSIVAASIIVSRALSPIEQVIGNWKTLLAARQAWHRLKEAFVLFPEEQPRTTLPPPSSSLTVEAVFTSPPGERRTTVQNVSFRADRGTVIGIIGPSASGKSTLARAITGVWPLARGAVRLDNASLDQWSGDERGRHIGYMPQSSNLLPGTIADNIARLEPDPDHAAIIAAAQAAGVHEMIVGLPNGYETEVGDGGLNLSGGQRQRIALARALYRDPFLIVLDEPNSNLDGEGDLALAKAIAGARARGAIVLVVAHRSNILALVDLLLVMENGVAKGFGPRDAILKSIQQRQLKPARTAPGPALTVIDGEGA</sequence>
<reference evidence="11 12" key="1">
    <citation type="submission" date="2016-11" db="EMBL/GenBank/DDBJ databases">
        <title>Rhizobium leguminosarum bv. viciae strain Vaf12 isolated from Vavilovia formosa root nodules from Russia, Dagestan.</title>
        <authorList>
            <person name="Kimeklis A."/>
        </authorList>
    </citation>
    <scope>NUCLEOTIDE SEQUENCE [LARGE SCALE GENOMIC DNA]</scope>
    <source>
        <strain evidence="11 12">Vaf-108</strain>
        <plasmid evidence="12">Plasmid unnamed2</plasmid>
    </source>
</reference>
<dbReference type="EMBL" id="CP018230">
    <property type="protein sequence ID" value="API56524.1"/>
    <property type="molecule type" value="Genomic_DNA"/>
</dbReference>
<dbReference type="InterPro" id="IPR027417">
    <property type="entry name" value="P-loop_NTPase"/>
</dbReference>
<dbReference type="PANTHER" id="PTHR43394">
    <property type="entry name" value="ATP-DEPENDENT PERMEASE MDL1, MITOCHONDRIAL"/>
    <property type="match status" value="1"/>
</dbReference>
<name>A0A1L3ZLJ2_RHILE</name>
<evidence type="ECO:0000313" key="11">
    <source>
        <dbReference type="EMBL" id="API56524.1"/>
    </source>
</evidence>
<proteinExistence type="inferred from homology"/>
<feature type="domain" description="ABC transporter" evidence="9">
    <location>
        <begin position="330"/>
        <end position="566"/>
    </location>
</feature>
<keyword evidence="11" id="KW-0614">Plasmid</keyword>
<dbReference type="GO" id="GO:0015421">
    <property type="term" value="F:ABC-type oligopeptide transporter activity"/>
    <property type="evidence" value="ECO:0007669"/>
    <property type="project" value="TreeGrafter"/>
</dbReference>
<feature type="transmembrane region" description="Helical" evidence="8">
    <location>
        <begin position="143"/>
        <end position="173"/>
    </location>
</feature>
<dbReference type="InterPro" id="IPR039421">
    <property type="entry name" value="Type_1_exporter"/>
</dbReference>
<dbReference type="AlphaFoldDB" id="A0A1L3ZLJ2"/>
<dbReference type="NCBIfam" id="TIGR01842">
    <property type="entry name" value="type_I_sec_PrtD"/>
    <property type="match status" value="1"/>
</dbReference>
<dbReference type="SUPFAM" id="SSF90123">
    <property type="entry name" value="ABC transporter transmembrane region"/>
    <property type="match status" value="1"/>
</dbReference>
<dbReference type="RefSeq" id="WP_072642005.1">
    <property type="nucleotide sequence ID" value="NZ_CP018230.1"/>
</dbReference>
<keyword evidence="6 8" id="KW-1133">Transmembrane helix</keyword>
<keyword evidence="5" id="KW-0067">ATP-binding</keyword>
<dbReference type="SUPFAM" id="SSF52540">
    <property type="entry name" value="P-loop containing nucleoside triphosphate hydrolases"/>
    <property type="match status" value="1"/>
</dbReference>
<evidence type="ECO:0000259" key="9">
    <source>
        <dbReference type="PROSITE" id="PS50893"/>
    </source>
</evidence>
<accession>A0A1L3ZLJ2</accession>
<evidence type="ECO:0000313" key="12">
    <source>
        <dbReference type="Proteomes" id="UP000183050"/>
    </source>
</evidence>
<dbReference type="InterPro" id="IPR011527">
    <property type="entry name" value="ABC1_TM_dom"/>
</dbReference>
<evidence type="ECO:0000256" key="2">
    <source>
        <dbReference type="ARBA" id="ARBA00005417"/>
    </source>
</evidence>
<evidence type="ECO:0000256" key="5">
    <source>
        <dbReference type="ARBA" id="ARBA00022840"/>
    </source>
</evidence>
<dbReference type="Gene3D" id="1.20.1560.10">
    <property type="entry name" value="ABC transporter type 1, transmembrane domain"/>
    <property type="match status" value="1"/>
</dbReference>
<comment type="subcellular location">
    <subcellularLocation>
        <location evidence="1">Cell membrane</location>
        <topology evidence="1">Multi-pass membrane protein</topology>
    </subcellularLocation>
</comment>
<dbReference type="Gene3D" id="3.40.50.300">
    <property type="entry name" value="P-loop containing nucleotide triphosphate hydrolases"/>
    <property type="match status" value="1"/>
</dbReference>
<dbReference type="GO" id="GO:0005524">
    <property type="term" value="F:ATP binding"/>
    <property type="evidence" value="ECO:0007669"/>
    <property type="project" value="UniProtKB-KW"/>
</dbReference>
<evidence type="ECO:0000256" key="1">
    <source>
        <dbReference type="ARBA" id="ARBA00004651"/>
    </source>
</evidence>
<dbReference type="InterPro" id="IPR017871">
    <property type="entry name" value="ABC_transporter-like_CS"/>
</dbReference>
<dbReference type="InterPro" id="IPR003439">
    <property type="entry name" value="ABC_transporter-like_ATP-bd"/>
</dbReference>
<evidence type="ECO:0000259" key="10">
    <source>
        <dbReference type="PROSITE" id="PS50929"/>
    </source>
</evidence>
<keyword evidence="4" id="KW-0547">Nucleotide-binding</keyword>
<dbReference type="Pfam" id="PF00005">
    <property type="entry name" value="ABC_tran"/>
    <property type="match status" value="1"/>
</dbReference>
<feature type="transmembrane region" description="Helical" evidence="8">
    <location>
        <begin position="54"/>
        <end position="74"/>
    </location>
</feature>
<protein>
    <submittedName>
        <fullName evidence="11">Type I secretion protein</fullName>
    </submittedName>
</protein>
<keyword evidence="7 8" id="KW-0472">Membrane</keyword>
<dbReference type="InterPro" id="IPR010128">
    <property type="entry name" value="ATPase_T1SS_PrtD-like"/>
</dbReference>
<keyword evidence="3 8" id="KW-0812">Transmembrane</keyword>
<gene>
    <name evidence="11" type="ORF">BMW22_34205</name>
</gene>
<evidence type="ECO:0000256" key="4">
    <source>
        <dbReference type="ARBA" id="ARBA00022741"/>
    </source>
</evidence>
<geneLocation type="plasmid" evidence="11">
    <name>unnamed2</name>
</geneLocation>
<dbReference type="SMART" id="SM00382">
    <property type="entry name" value="AAA"/>
    <property type="match status" value="1"/>
</dbReference>
<dbReference type="InterPro" id="IPR036640">
    <property type="entry name" value="ABC1_TM_sf"/>
</dbReference>
<feature type="domain" description="ABC transmembrane type-1" evidence="10">
    <location>
        <begin position="21"/>
        <end position="299"/>
    </location>
</feature>
<dbReference type="GO" id="GO:0030253">
    <property type="term" value="P:protein secretion by the type I secretion system"/>
    <property type="evidence" value="ECO:0007669"/>
    <property type="project" value="InterPro"/>
</dbReference>
<dbReference type="Proteomes" id="UP000183050">
    <property type="component" value="Plasmid unnamed2"/>
</dbReference>
<dbReference type="PROSITE" id="PS50893">
    <property type="entry name" value="ABC_TRANSPORTER_2"/>
    <property type="match status" value="1"/>
</dbReference>
<comment type="similarity">
    <text evidence="2">Belongs to the ABC transporter superfamily.</text>
</comment>
<dbReference type="PROSITE" id="PS50929">
    <property type="entry name" value="ABC_TM1F"/>
    <property type="match status" value="1"/>
</dbReference>
<dbReference type="Pfam" id="PF00664">
    <property type="entry name" value="ABC_membrane"/>
    <property type="match status" value="1"/>
</dbReference>
<dbReference type="GO" id="GO:0016887">
    <property type="term" value="F:ATP hydrolysis activity"/>
    <property type="evidence" value="ECO:0007669"/>
    <property type="project" value="InterPro"/>
</dbReference>
<evidence type="ECO:0000256" key="7">
    <source>
        <dbReference type="ARBA" id="ARBA00023136"/>
    </source>
</evidence>
<evidence type="ECO:0000256" key="3">
    <source>
        <dbReference type="ARBA" id="ARBA00022692"/>
    </source>
</evidence>
<organism evidence="11 12">
    <name type="scientific">Rhizobium leguminosarum</name>
    <dbReference type="NCBI Taxonomy" id="384"/>
    <lineage>
        <taxon>Bacteria</taxon>
        <taxon>Pseudomonadati</taxon>
        <taxon>Pseudomonadota</taxon>
        <taxon>Alphaproteobacteria</taxon>
        <taxon>Hyphomicrobiales</taxon>
        <taxon>Rhizobiaceae</taxon>
        <taxon>Rhizobium/Agrobacterium group</taxon>
        <taxon>Rhizobium</taxon>
    </lineage>
</organism>
<dbReference type="PROSITE" id="PS00211">
    <property type="entry name" value="ABC_TRANSPORTER_1"/>
    <property type="match status" value="1"/>
</dbReference>
<dbReference type="PANTHER" id="PTHR43394:SF1">
    <property type="entry name" value="ATP-BINDING CASSETTE SUB-FAMILY B MEMBER 10, MITOCHONDRIAL"/>
    <property type="match status" value="1"/>
</dbReference>
<dbReference type="GO" id="GO:0030256">
    <property type="term" value="C:type I protein secretion system complex"/>
    <property type="evidence" value="ECO:0007669"/>
    <property type="project" value="InterPro"/>
</dbReference>
<dbReference type="GO" id="GO:0005886">
    <property type="term" value="C:plasma membrane"/>
    <property type="evidence" value="ECO:0007669"/>
    <property type="project" value="UniProtKB-SubCell"/>
</dbReference>
<evidence type="ECO:0000256" key="8">
    <source>
        <dbReference type="SAM" id="Phobius"/>
    </source>
</evidence>
<evidence type="ECO:0000256" key="6">
    <source>
        <dbReference type="ARBA" id="ARBA00022989"/>
    </source>
</evidence>